<feature type="compositionally biased region" description="Polar residues" evidence="1">
    <location>
        <begin position="74"/>
        <end position="92"/>
    </location>
</feature>
<feature type="region of interest" description="Disordered" evidence="1">
    <location>
        <begin position="67"/>
        <end position="162"/>
    </location>
</feature>
<evidence type="ECO:0000313" key="2">
    <source>
        <dbReference type="EMBL" id="OMO99141.1"/>
    </source>
</evidence>
<dbReference type="AlphaFoldDB" id="A0A1R3JWI8"/>
<organism evidence="2 3">
    <name type="scientific">Corchorus capsularis</name>
    <name type="common">Jute</name>
    <dbReference type="NCBI Taxonomy" id="210143"/>
    <lineage>
        <taxon>Eukaryota</taxon>
        <taxon>Viridiplantae</taxon>
        <taxon>Streptophyta</taxon>
        <taxon>Embryophyta</taxon>
        <taxon>Tracheophyta</taxon>
        <taxon>Spermatophyta</taxon>
        <taxon>Magnoliopsida</taxon>
        <taxon>eudicotyledons</taxon>
        <taxon>Gunneridae</taxon>
        <taxon>Pentapetalae</taxon>
        <taxon>rosids</taxon>
        <taxon>malvids</taxon>
        <taxon>Malvales</taxon>
        <taxon>Malvaceae</taxon>
        <taxon>Grewioideae</taxon>
        <taxon>Apeibeae</taxon>
        <taxon>Corchorus</taxon>
    </lineage>
</organism>
<reference evidence="2 3" key="1">
    <citation type="submission" date="2013-09" db="EMBL/GenBank/DDBJ databases">
        <title>Corchorus capsularis genome sequencing.</title>
        <authorList>
            <person name="Alam M."/>
            <person name="Haque M.S."/>
            <person name="Islam M.S."/>
            <person name="Emdad E.M."/>
            <person name="Islam M.M."/>
            <person name="Ahmed B."/>
            <person name="Halim A."/>
            <person name="Hossen Q.M.M."/>
            <person name="Hossain M.Z."/>
            <person name="Ahmed R."/>
            <person name="Khan M.M."/>
            <person name="Islam R."/>
            <person name="Rashid M.M."/>
            <person name="Khan S.A."/>
            <person name="Rahman M.S."/>
            <person name="Alam M."/>
        </authorList>
    </citation>
    <scope>NUCLEOTIDE SEQUENCE [LARGE SCALE GENOMIC DNA]</scope>
    <source>
        <strain evidence="3">cv. CVL-1</strain>
        <tissue evidence="2">Whole seedling</tissue>
    </source>
</reference>
<protein>
    <submittedName>
        <fullName evidence="2">Uncharacterized protein</fullName>
    </submittedName>
</protein>
<name>A0A1R3JWI8_COCAP</name>
<feature type="compositionally biased region" description="Low complexity" evidence="1">
    <location>
        <begin position="116"/>
        <end position="129"/>
    </location>
</feature>
<proteinExistence type="predicted"/>
<dbReference type="Gramene" id="OMO99141">
    <property type="protein sequence ID" value="OMO99141"/>
    <property type="gene ID" value="CCACVL1_03915"/>
</dbReference>
<gene>
    <name evidence="2" type="ORF">CCACVL1_03915</name>
</gene>
<keyword evidence="3" id="KW-1185">Reference proteome</keyword>
<accession>A0A1R3JWI8</accession>
<dbReference type="Proteomes" id="UP000188268">
    <property type="component" value="Unassembled WGS sequence"/>
</dbReference>
<dbReference type="EMBL" id="AWWV01006931">
    <property type="protein sequence ID" value="OMO99141.1"/>
    <property type="molecule type" value="Genomic_DNA"/>
</dbReference>
<comment type="caution">
    <text evidence="2">The sequence shown here is derived from an EMBL/GenBank/DDBJ whole genome shotgun (WGS) entry which is preliminary data.</text>
</comment>
<feature type="region of interest" description="Disordered" evidence="1">
    <location>
        <begin position="1"/>
        <end position="23"/>
    </location>
</feature>
<sequence>MGGMGGSVRDECDEGGNGSTVKVRGGEKWKQCFMEKSIDLNAVPKSKGNNLGAYEIRDPDFGVKSFRRFKSAEKQSSSVGKPQKRSNGNSVNKIKKRLYFGSDCRNRSRQNGIPGSNSSKMNASNSKASTGRPFSEGSAQNPFNMEPDALNKDSTDGETDSP</sequence>
<evidence type="ECO:0000256" key="1">
    <source>
        <dbReference type="SAM" id="MobiDB-lite"/>
    </source>
</evidence>
<evidence type="ECO:0000313" key="3">
    <source>
        <dbReference type="Proteomes" id="UP000188268"/>
    </source>
</evidence>